<protein>
    <submittedName>
        <fullName evidence="2">Uncharacterized protein</fullName>
    </submittedName>
</protein>
<dbReference type="EMBL" id="BARU01020051">
    <property type="protein sequence ID" value="GAH59836.1"/>
    <property type="molecule type" value="Genomic_DNA"/>
</dbReference>
<feature type="transmembrane region" description="Helical" evidence="1">
    <location>
        <begin position="21"/>
        <end position="44"/>
    </location>
</feature>
<feature type="non-terminal residue" evidence="2">
    <location>
        <position position="140"/>
    </location>
</feature>
<keyword evidence="1" id="KW-1133">Transmembrane helix</keyword>
<feature type="transmembrane region" description="Helical" evidence="1">
    <location>
        <begin position="50"/>
        <end position="72"/>
    </location>
</feature>
<reference evidence="2" key="1">
    <citation type="journal article" date="2014" name="Front. Microbiol.">
        <title>High frequency of phylogenetically diverse reductive dehalogenase-homologous genes in deep subseafloor sedimentary metagenomes.</title>
        <authorList>
            <person name="Kawai M."/>
            <person name="Futagami T."/>
            <person name="Toyoda A."/>
            <person name="Takaki Y."/>
            <person name="Nishi S."/>
            <person name="Hori S."/>
            <person name="Arai W."/>
            <person name="Tsubouchi T."/>
            <person name="Morono Y."/>
            <person name="Uchiyama I."/>
            <person name="Ito T."/>
            <person name="Fujiyama A."/>
            <person name="Inagaki F."/>
            <person name="Takami H."/>
        </authorList>
    </citation>
    <scope>NUCLEOTIDE SEQUENCE</scope>
    <source>
        <strain evidence="2">Expedition CK06-06</strain>
    </source>
</reference>
<gene>
    <name evidence="2" type="ORF">S03H2_32968</name>
</gene>
<evidence type="ECO:0000256" key="1">
    <source>
        <dbReference type="SAM" id="Phobius"/>
    </source>
</evidence>
<feature type="transmembrane region" description="Helical" evidence="1">
    <location>
        <begin position="119"/>
        <end position="138"/>
    </location>
</feature>
<keyword evidence="1" id="KW-0812">Transmembrane</keyword>
<comment type="caution">
    <text evidence="2">The sequence shown here is derived from an EMBL/GenBank/DDBJ whole genome shotgun (WGS) entry which is preliminary data.</text>
</comment>
<evidence type="ECO:0000313" key="2">
    <source>
        <dbReference type="EMBL" id="GAH59836.1"/>
    </source>
</evidence>
<accession>X1GPL8</accession>
<proteinExistence type="predicted"/>
<name>X1GPL8_9ZZZZ</name>
<dbReference type="AlphaFoldDB" id="X1GPL8"/>
<feature type="transmembrane region" description="Helical" evidence="1">
    <location>
        <begin position="93"/>
        <end position="113"/>
    </location>
</feature>
<organism evidence="2">
    <name type="scientific">marine sediment metagenome</name>
    <dbReference type="NCBI Taxonomy" id="412755"/>
    <lineage>
        <taxon>unclassified sequences</taxon>
        <taxon>metagenomes</taxon>
        <taxon>ecological metagenomes</taxon>
    </lineage>
</organism>
<keyword evidence="1" id="KW-0472">Membrane</keyword>
<sequence length="140" mass="16138">MKYKFVVEEFNPEKKITKWAIMIIVQYLIFFAFNLMGGILLLFFNANMMFLATFIGGILALGVLLLSFNSMFPKVLGKIQTISIREIFRKHPLFGTVTLLVLYAASFFLIGFIELPLILFIEEIPFIALLFIDFFITFSV</sequence>